<dbReference type="InterPro" id="IPR036646">
    <property type="entry name" value="PGAM_B_sf"/>
</dbReference>
<feature type="domain" description="Metalloenzyme" evidence="14">
    <location>
        <begin position="5"/>
        <end position="483"/>
    </location>
</feature>
<dbReference type="SUPFAM" id="SSF53649">
    <property type="entry name" value="Alkaline phosphatase-like"/>
    <property type="match status" value="1"/>
</dbReference>
<dbReference type="FunFam" id="3.40.1450.10:FF:000002">
    <property type="entry name" value="2,3-bisphosphoglycerate-independent phosphoglycerate mutase"/>
    <property type="match status" value="1"/>
</dbReference>
<keyword evidence="8 9" id="KW-0413">Isomerase</keyword>
<dbReference type="Pfam" id="PF06415">
    <property type="entry name" value="iPGM_N"/>
    <property type="match status" value="1"/>
</dbReference>
<dbReference type="InterPro" id="IPR011258">
    <property type="entry name" value="BPG-indep_PGM_N"/>
</dbReference>
<evidence type="ECO:0000256" key="5">
    <source>
        <dbReference type="ARBA" id="ARBA00022723"/>
    </source>
</evidence>
<comment type="pathway">
    <text evidence="3 9">Carbohydrate degradation; glycolysis; pyruvate from D-glyceraldehyde 3-phosphate: step 3/5.</text>
</comment>
<dbReference type="InterPro" id="IPR006124">
    <property type="entry name" value="Metalloenzyme"/>
</dbReference>
<feature type="binding site" evidence="9 12">
    <location>
        <begin position="249"/>
        <end position="252"/>
    </location>
    <ligand>
        <name>substrate</name>
    </ligand>
</feature>
<dbReference type="NCBIfam" id="TIGR01307">
    <property type="entry name" value="pgm_bpd_ind"/>
    <property type="match status" value="1"/>
</dbReference>
<dbReference type="GO" id="GO:0006096">
    <property type="term" value="P:glycolytic process"/>
    <property type="evidence" value="ECO:0007669"/>
    <property type="project" value="UniProtKB-UniRule"/>
</dbReference>
<dbReference type="EMBL" id="CACVAR010000375">
    <property type="protein sequence ID" value="CAA6824692.1"/>
    <property type="molecule type" value="Genomic_DNA"/>
</dbReference>
<dbReference type="Gene3D" id="3.40.720.10">
    <property type="entry name" value="Alkaline Phosphatase, subunit A"/>
    <property type="match status" value="1"/>
</dbReference>
<dbReference type="PANTHER" id="PTHR31637:SF0">
    <property type="entry name" value="2,3-BISPHOSPHOGLYCERATE-INDEPENDENT PHOSPHOGLYCERATE MUTASE"/>
    <property type="match status" value="1"/>
</dbReference>
<feature type="domain" description="BPG-independent PGAM N-terminal" evidence="15">
    <location>
        <begin position="82"/>
        <end position="284"/>
    </location>
</feature>
<comment type="function">
    <text evidence="2 9">Catalyzes the interconversion of 2-phosphoglycerate and 3-phosphoglycerate.</text>
</comment>
<dbReference type="GO" id="GO:0006007">
    <property type="term" value="P:glucose catabolic process"/>
    <property type="evidence" value="ECO:0007669"/>
    <property type="project" value="InterPro"/>
</dbReference>
<evidence type="ECO:0000256" key="13">
    <source>
        <dbReference type="PIRSR" id="PIRSR001492-3"/>
    </source>
</evidence>
<name>A0A6S6TVF4_9BACT</name>
<dbReference type="UniPathway" id="UPA00109">
    <property type="reaction ID" value="UER00186"/>
</dbReference>
<evidence type="ECO:0000256" key="10">
    <source>
        <dbReference type="NCBIfam" id="TIGR01307"/>
    </source>
</evidence>
<dbReference type="PIRSF" id="PIRSF001492">
    <property type="entry name" value="IPGAM"/>
    <property type="match status" value="1"/>
</dbReference>
<feature type="binding site" evidence="9 13">
    <location>
        <position position="62"/>
    </location>
    <ligand>
        <name>Mn(2+)</name>
        <dbReference type="ChEBI" id="CHEBI:29035"/>
        <label>2</label>
    </ligand>
</feature>
<feature type="binding site" evidence="9 13">
    <location>
        <position position="387"/>
    </location>
    <ligand>
        <name>Mn(2+)</name>
        <dbReference type="ChEBI" id="CHEBI:29035"/>
        <label>1</label>
    </ligand>
</feature>
<sequence>MKIQKTVLIITDGIGCKPDSTCNAFKDATKPTYDKLMEDVPKTLIATHGLSVGLPEGQMGNSEVGHMSIGAGRILYQDLVKVSLAIEDGSIEENIALNDTLEKSNRVHIVGLLSDGGVHSHIEHIMGLAQLSEQRGKEVYLHLITDGRDVSPTSAKTYIEQIENICSDKISIATLAGRFHTMDRDNRWERVETGYNAMVNAQPSTTLDSKAYVTESYEKNILDEFLEPVALNGYEGMQENDAVVIANFRSDRVREITMALGNEVFDGFERDYLPLNITTLTKYDASFTHPIMFEKAVPKNTLAEVVADAKLFQLHTAETEKYAHVTFFLNGGVEEPVLGESRVLIPSPDVKTYDMKPEMSAVEVGEAVRTGMDEKYELIVVNFANGDMVGHTGNYEAALLAVSAVDTELGQIIDKAKENDYSIVLTSDHGNCEEMKDAEGNTLTNHTVGDVWCYVLDKNVKSLKEGGGLNNVAPTVLEIMGLDIPKEMDESLV</sequence>
<dbReference type="PANTHER" id="PTHR31637">
    <property type="entry name" value="2,3-BISPHOSPHOGLYCERATE-INDEPENDENT PHOSPHOGLYCERATE MUTASE"/>
    <property type="match status" value="1"/>
</dbReference>
<organism evidence="16">
    <name type="scientific">uncultured Sulfurovum sp</name>
    <dbReference type="NCBI Taxonomy" id="269237"/>
    <lineage>
        <taxon>Bacteria</taxon>
        <taxon>Pseudomonadati</taxon>
        <taxon>Campylobacterota</taxon>
        <taxon>Epsilonproteobacteria</taxon>
        <taxon>Campylobacterales</taxon>
        <taxon>Sulfurovaceae</taxon>
        <taxon>Sulfurovum</taxon>
        <taxon>environmental samples</taxon>
    </lineage>
</organism>
<keyword evidence="6 9" id="KW-0324">Glycolysis</keyword>
<dbReference type="EC" id="5.4.2.12" evidence="9 10"/>
<dbReference type="InterPro" id="IPR005995">
    <property type="entry name" value="Pgm_bpd_ind"/>
</dbReference>
<feature type="binding site" evidence="9 13">
    <location>
        <position position="12"/>
    </location>
    <ligand>
        <name>Mn(2+)</name>
        <dbReference type="ChEBI" id="CHEBI:29035"/>
        <label>2</label>
    </ligand>
</feature>
<feature type="binding site" evidence="9 12">
    <location>
        <begin position="148"/>
        <end position="149"/>
    </location>
    <ligand>
        <name>substrate</name>
    </ligand>
</feature>
<evidence type="ECO:0000256" key="11">
    <source>
        <dbReference type="PIRSR" id="PIRSR001492-1"/>
    </source>
</evidence>
<keyword evidence="5 9" id="KW-0479">Metal-binding</keyword>
<dbReference type="InterPro" id="IPR017850">
    <property type="entry name" value="Alkaline_phosphatase_core_sf"/>
</dbReference>
<feature type="binding site" evidence="9 13">
    <location>
        <position position="428"/>
    </location>
    <ligand>
        <name>Mn(2+)</name>
        <dbReference type="ChEBI" id="CHEBI:29035"/>
        <label>2</label>
    </ligand>
</feature>
<dbReference type="AlphaFoldDB" id="A0A6S6TVF4"/>
<dbReference type="Gene3D" id="3.40.1450.10">
    <property type="entry name" value="BPG-independent phosphoglycerate mutase, domain B"/>
    <property type="match status" value="1"/>
</dbReference>
<evidence type="ECO:0000256" key="2">
    <source>
        <dbReference type="ARBA" id="ARBA00002315"/>
    </source>
</evidence>
<evidence type="ECO:0000259" key="15">
    <source>
        <dbReference type="Pfam" id="PF06415"/>
    </source>
</evidence>
<evidence type="ECO:0000313" key="16">
    <source>
        <dbReference type="EMBL" id="CAA6824692.1"/>
    </source>
</evidence>
<evidence type="ECO:0000256" key="6">
    <source>
        <dbReference type="ARBA" id="ARBA00023152"/>
    </source>
</evidence>
<accession>A0A6S6TVF4</accession>
<dbReference type="GO" id="GO:0030145">
    <property type="term" value="F:manganese ion binding"/>
    <property type="evidence" value="ECO:0007669"/>
    <property type="project" value="UniProtKB-UniRule"/>
</dbReference>
<feature type="binding site" evidence="9 12">
    <location>
        <position position="119"/>
    </location>
    <ligand>
        <name>substrate</name>
    </ligand>
</feature>
<feature type="binding site" evidence="9 12">
    <location>
        <position position="178"/>
    </location>
    <ligand>
        <name>substrate</name>
    </ligand>
</feature>
<feature type="binding site" evidence="9 13">
    <location>
        <position position="391"/>
    </location>
    <ligand>
        <name>Mn(2+)</name>
        <dbReference type="ChEBI" id="CHEBI:29035"/>
        <label>1</label>
    </ligand>
</feature>
<proteinExistence type="inferred from homology"/>
<feature type="binding site" evidence="9 13">
    <location>
        <position position="446"/>
    </location>
    <ligand>
        <name>Mn(2+)</name>
        <dbReference type="ChEBI" id="CHEBI:29035"/>
        <label>1</label>
    </ligand>
</feature>
<evidence type="ECO:0000259" key="14">
    <source>
        <dbReference type="Pfam" id="PF01676"/>
    </source>
</evidence>
<feature type="binding site" evidence="9 12">
    <location>
        <position position="184"/>
    </location>
    <ligand>
        <name>substrate</name>
    </ligand>
</feature>
<dbReference type="GO" id="GO:0005829">
    <property type="term" value="C:cytosol"/>
    <property type="evidence" value="ECO:0007669"/>
    <property type="project" value="TreeGrafter"/>
</dbReference>
<dbReference type="Pfam" id="PF01676">
    <property type="entry name" value="Metalloenzyme"/>
    <property type="match status" value="1"/>
</dbReference>
<evidence type="ECO:0000256" key="8">
    <source>
        <dbReference type="ARBA" id="ARBA00023235"/>
    </source>
</evidence>
<comment type="subunit">
    <text evidence="9">Monomer.</text>
</comment>
<feature type="active site" description="Phosphoserine intermediate" evidence="9 11">
    <location>
        <position position="62"/>
    </location>
</feature>
<dbReference type="CDD" id="cd16010">
    <property type="entry name" value="iPGM"/>
    <property type="match status" value="1"/>
</dbReference>
<comment type="catalytic activity">
    <reaction evidence="1 9">
        <text>(2R)-2-phosphoglycerate = (2R)-3-phosphoglycerate</text>
        <dbReference type="Rhea" id="RHEA:15901"/>
        <dbReference type="ChEBI" id="CHEBI:58272"/>
        <dbReference type="ChEBI" id="CHEBI:58289"/>
        <dbReference type="EC" id="5.4.2.12"/>
    </reaction>
</comment>
<dbReference type="GO" id="GO:0004619">
    <property type="term" value="F:phosphoglycerate mutase activity"/>
    <property type="evidence" value="ECO:0007669"/>
    <property type="project" value="UniProtKB-UniRule"/>
</dbReference>
<evidence type="ECO:0000256" key="12">
    <source>
        <dbReference type="PIRSR" id="PIRSR001492-2"/>
    </source>
</evidence>
<keyword evidence="7 9" id="KW-0464">Manganese</keyword>
<comment type="cofactor">
    <cofactor evidence="9">
        <name>Mn(2+)</name>
        <dbReference type="ChEBI" id="CHEBI:29035"/>
    </cofactor>
    <text evidence="9">Binds 2 manganese ions per subunit.</text>
</comment>
<evidence type="ECO:0000256" key="7">
    <source>
        <dbReference type="ARBA" id="ARBA00023211"/>
    </source>
</evidence>
<evidence type="ECO:0000256" key="9">
    <source>
        <dbReference type="HAMAP-Rule" id="MF_01038"/>
    </source>
</evidence>
<reference evidence="16" key="1">
    <citation type="submission" date="2020-01" db="EMBL/GenBank/DDBJ databases">
        <authorList>
            <person name="Meier V. D."/>
            <person name="Meier V D."/>
        </authorList>
    </citation>
    <scope>NUCLEOTIDE SEQUENCE</scope>
    <source>
        <strain evidence="16">HLG_WM_MAG_03</strain>
    </source>
</reference>
<protein>
    <recommendedName>
        <fullName evidence="9 10">2,3-bisphosphoglycerate-independent phosphoglycerate mutase</fullName>
        <shortName evidence="9">BPG-independent PGAM</shortName>
        <shortName evidence="9">Phosphoglyceromutase</shortName>
        <shortName evidence="9">iPGM</shortName>
        <ecNumber evidence="9 10">5.4.2.12</ecNumber>
    </recommendedName>
</protein>
<feature type="binding site" evidence="9 13">
    <location>
        <position position="429"/>
    </location>
    <ligand>
        <name>Mn(2+)</name>
        <dbReference type="ChEBI" id="CHEBI:29035"/>
        <label>2</label>
    </ligand>
</feature>
<gene>
    <name evidence="9" type="primary">gpmI</name>
    <name evidence="16" type="ORF">HELGO_WM24827</name>
</gene>
<evidence type="ECO:0000256" key="3">
    <source>
        <dbReference type="ARBA" id="ARBA00004798"/>
    </source>
</evidence>
<feature type="binding site" evidence="9 12">
    <location>
        <position position="321"/>
    </location>
    <ligand>
        <name>substrate</name>
    </ligand>
</feature>
<dbReference type="SUPFAM" id="SSF64158">
    <property type="entry name" value="2,3-Bisphosphoglycerate-independent phosphoglycerate mutase, substrate-binding domain"/>
    <property type="match status" value="1"/>
</dbReference>
<dbReference type="HAMAP" id="MF_01038">
    <property type="entry name" value="GpmI"/>
    <property type="match status" value="1"/>
</dbReference>
<evidence type="ECO:0000256" key="4">
    <source>
        <dbReference type="ARBA" id="ARBA00008819"/>
    </source>
</evidence>
<comment type="similarity">
    <text evidence="4 9">Belongs to the BPG-independent phosphoglycerate mutase family.</text>
</comment>
<evidence type="ECO:0000256" key="1">
    <source>
        <dbReference type="ARBA" id="ARBA00000370"/>
    </source>
</evidence>